<reference evidence="1" key="1">
    <citation type="submission" date="2021-05" db="EMBL/GenBank/DDBJ databases">
        <authorList>
            <person name="Pan Q."/>
            <person name="Jouanno E."/>
            <person name="Zahm M."/>
            <person name="Klopp C."/>
            <person name="Cabau C."/>
            <person name="Louis A."/>
            <person name="Berthelot C."/>
            <person name="Parey E."/>
            <person name="Roest Crollius H."/>
            <person name="Montfort J."/>
            <person name="Robinson-Rechavi M."/>
            <person name="Bouchez O."/>
            <person name="Lampietro C."/>
            <person name="Lopez Roques C."/>
            <person name="Donnadieu C."/>
            <person name="Postlethwait J."/>
            <person name="Bobe J."/>
            <person name="Dillon D."/>
            <person name="Chandos A."/>
            <person name="von Hippel F."/>
            <person name="Guiguen Y."/>
        </authorList>
    </citation>
    <scope>NUCLEOTIDE SEQUENCE</scope>
    <source>
        <strain evidence="1">YG-Jan2019</strain>
    </source>
</reference>
<evidence type="ECO:0000313" key="1">
    <source>
        <dbReference type="EMBL" id="KAJ8017151.1"/>
    </source>
</evidence>
<name>A0ACC2HN62_DALPE</name>
<accession>A0ACC2HN62</accession>
<comment type="caution">
    <text evidence="1">The sequence shown here is derived from an EMBL/GenBank/DDBJ whole genome shotgun (WGS) entry which is preliminary data.</text>
</comment>
<dbReference type="Proteomes" id="UP001157502">
    <property type="component" value="Chromosome 1"/>
</dbReference>
<keyword evidence="2" id="KW-1185">Reference proteome</keyword>
<evidence type="ECO:0000313" key="2">
    <source>
        <dbReference type="Proteomes" id="UP001157502"/>
    </source>
</evidence>
<sequence>MKREKILIGAGAIYLAYHAIRSQFKASSKCLLDDELNGLISKLDRLNNISDKADILGQISASLKSRPPGSVPLRPEQIQTISRSLLDSQTEVKTKCYHALQSVLHFAIDPDEGTAVLQFTRLLLSLFSDTEAIEEQLACLTLLVSLSSHRDTHPDLIRSLSSYCSLLHTQPPWSREVRLVTQLLFRLSENRSLLDTLLNCRVDRWWASVLHPSSPRETLLYCLTLLTNLSRCEPPGGAKAQQYNEASMYTLLYSRPTPLLQALRPLAWHSDPRVKAAARYMLSRLPLPGYPAPPGSWAWVENGSTARQHRRAEA</sequence>
<protein>
    <submittedName>
        <fullName evidence="1">Uncharacterized protein</fullName>
    </submittedName>
</protein>
<proteinExistence type="predicted"/>
<organism evidence="1 2">
    <name type="scientific">Dallia pectoralis</name>
    <name type="common">Alaska blackfish</name>
    <dbReference type="NCBI Taxonomy" id="75939"/>
    <lineage>
        <taxon>Eukaryota</taxon>
        <taxon>Metazoa</taxon>
        <taxon>Chordata</taxon>
        <taxon>Craniata</taxon>
        <taxon>Vertebrata</taxon>
        <taxon>Euteleostomi</taxon>
        <taxon>Actinopterygii</taxon>
        <taxon>Neopterygii</taxon>
        <taxon>Teleostei</taxon>
        <taxon>Protacanthopterygii</taxon>
        <taxon>Esociformes</taxon>
        <taxon>Umbridae</taxon>
        <taxon>Dallia</taxon>
    </lineage>
</organism>
<dbReference type="EMBL" id="CM055728">
    <property type="protein sequence ID" value="KAJ8017151.1"/>
    <property type="molecule type" value="Genomic_DNA"/>
</dbReference>
<gene>
    <name evidence="1" type="ORF">DPEC_G00014780</name>
</gene>